<feature type="transmembrane region" description="Helical" evidence="1">
    <location>
        <begin position="92"/>
        <end position="125"/>
    </location>
</feature>
<dbReference type="AlphaFoldDB" id="A0A1H6WJQ2"/>
<dbReference type="Pfam" id="PF07331">
    <property type="entry name" value="TctB"/>
    <property type="match status" value="1"/>
</dbReference>
<dbReference type="EMBL" id="FNZE01000005">
    <property type="protein sequence ID" value="SEJ17103.1"/>
    <property type="molecule type" value="Genomic_DNA"/>
</dbReference>
<proteinExistence type="predicted"/>
<feature type="transmembrane region" description="Helical" evidence="1">
    <location>
        <begin position="131"/>
        <end position="156"/>
    </location>
</feature>
<dbReference type="InterPro" id="IPR009936">
    <property type="entry name" value="DUF1468"/>
</dbReference>
<organism evidence="3 4">
    <name type="scientific">Pseudomonas linyingensis</name>
    <dbReference type="NCBI Taxonomy" id="915471"/>
    <lineage>
        <taxon>Bacteria</taxon>
        <taxon>Pseudomonadati</taxon>
        <taxon>Pseudomonadota</taxon>
        <taxon>Gammaproteobacteria</taxon>
        <taxon>Pseudomonadales</taxon>
        <taxon>Pseudomonadaceae</taxon>
        <taxon>Pseudomonas</taxon>
    </lineage>
</organism>
<name>A0A1H6WJQ2_9PSED</name>
<feature type="transmembrane region" description="Helical" evidence="1">
    <location>
        <begin position="42"/>
        <end position="62"/>
    </location>
</feature>
<evidence type="ECO:0000313" key="4">
    <source>
        <dbReference type="Proteomes" id="UP000242930"/>
    </source>
</evidence>
<dbReference type="RefSeq" id="WP_090309580.1">
    <property type="nucleotide sequence ID" value="NZ_FNZE01000005.1"/>
</dbReference>
<dbReference type="STRING" id="915471.SAMN05216201_105145"/>
<dbReference type="OrthoDB" id="6895128at2"/>
<keyword evidence="1" id="KW-0812">Transmembrane</keyword>
<protein>
    <submittedName>
        <fullName evidence="3">Tripartite tricarboxylate transporter TctB family protein</fullName>
    </submittedName>
</protein>
<reference evidence="4" key="1">
    <citation type="submission" date="2016-10" db="EMBL/GenBank/DDBJ databases">
        <authorList>
            <person name="Varghese N."/>
            <person name="Submissions S."/>
        </authorList>
    </citation>
    <scope>NUCLEOTIDE SEQUENCE [LARGE SCALE GENOMIC DNA]</scope>
    <source>
        <strain evidence="4">LMG 25967</strain>
    </source>
</reference>
<accession>A0A1H6WJQ2</accession>
<evidence type="ECO:0000313" key="3">
    <source>
        <dbReference type="EMBL" id="SEJ17103.1"/>
    </source>
</evidence>
<keyword evidence="1" id="KW-0472">Membrane</keyword>
<feature type="domain" description="DUF1468" evidence="2">
    <location>
        <begin position="16"/>
        <end position="157"/>
    </location>
</feature>
<evidence type="ECO:0000259" key="2">
    <source>
        <dbReference type="Pfam" id="PF07331"/>
    </source>
</evidence>
<dbReference type="Proteomes" id="UP000242930">
    <property type="component" value="Unassembled WGS sequence"/>
</dbReference>
<keyword evidence="1" id="KW-1133">Transmembrane helix</keyword>
<sequence>MQNTLEKRLVGELAFVCLLLALAAGIAVEAWGIAGFSGISSPGAFPLGISAILLLAGGRILFDTLRRPDSGAGNWLAAARQFCAQHFPRRILVFTVLAVAYLASIQWASFYISTFVFLLLSILYLRSGRPLAALLTSALLVGLIYLLFTLAFSVYLP</sequence>
<keyword evidence="4" id="KW-1185">Reference proteome</keyword>
<evidence type="ECO:0000256" key="1">
    <source>
        <dbReference type="SAM" id="Phobius"/>
    </source>
</evidence>
<gene>
    <name evidence="3" type="ORF">SAMN05216201_105145</name>
</gene>